<protein>
    <submittedName>
        <fullName evidence="2">Flavodoxin domain-containing protein</fullName>
    </submittedName>
</protein>
<dbReference type="AlphaFoldDB" id="A0AAU7T8F1"/>
<dbReference type="Gene3D" id="3.40.50.360">
    <property type="match status" value="1"/>
</dbReference>
<reference evidence="2" key="1">
    <citation type="submission" date="2024-06" db="EMBL/GenBank/DDBJ databases">
        <title>Kribbella sp. strain HUAS MG21 genome sequences.</title>
        <authorList>
            <person name="Mo P."/>
        </authorList>
    </citation>
    <scope>NUCLEOTIDE SEQUENCE</scope>
    <source>
        <strain evidence="2">HUAS MG21</strain>
    </source>
</reference>
<dbReference type="RefSeq" id="WP_350275814.1">
    <property type="nucleotide sequence ID" value="NZ_CP158165.1"/>
</dbReference>
<organism evidence="2">
    <name type="scientific">Kribbella sp. HUAS MG21</name>
    <dbReference type="NCBI Taxonomy" id="3160966"/>
    <lineage>
        <taxon>Bacteria</taxon>
        <taxon>Bacillati</taxon>
        <taxon>Actinomycetota</taxon>
        <taxon>Actinomycetes</taxon>
        <taxon>Propionibacteriales</taxon>
        <taxon>Kribbellaceae</taxon>
        <taxon>Kribbella</taxon>
    </lineage>
</organism>
<dbReference type="PROSITE" id="PS50902">
    <property type="entry name" value="FLAVODOXIN_LIKE"/>
    <property type="match status" value="1"/>
</dbReference>
<dbReference type="InterPro" id="IPR001226">
    <property type="entry name" value="Flavodoxin_CS"/>
</dbReference>
<feature type="domain" description="Flavodoxin-like" evidence="1">
    <location>
        <begin position="7"/>
        <end position="168"/>
    </location>
</feature>
<dbReference type="GO" id="GO:0009055">
    <property type="term" value="F:electron transfer activity"/>
    <property type="evidence" value="ECO:0007669"/>
    <property type="project" value="InterPro"/>
</dbReference>
<dbReference type="EMBL" id="CP158165">
    <property type="protein sequence ID" value="XBV22975.1"/>
    <property type="molecule type" value="Genomic_DNA"/>
</dbReference>
<dbReference type="PROSITE" id="PS00201">
    <property type="entry name" value="FLAVODOXIN"/>
    <property type="match status" value="1"/>
</dbReference>
<proteinExistence type="predicted"/>
<dbReference type="GO" id="GO:0010181">
    <property type="term" value="F:FMN binding"/>
    <property type="evidence" value="ECO:0007669"/>
    <property type="project" value="InterPro"/>
</dbReference>
<dbReference type="SUPFAM" id="SSF52218">
    <property type="entry name" value="Flavoproteins"/>
    <property type="match status" value="1"/>
</dbReference>
<sequence>MSEKDRALIVYESMFGNTERIAQAIGDGLRSYLKTELVPVDQALDVVPDDVRLLVVGGPTHAFSMSRPSTRQEAGKQGELVTPVELGIREWLAALKATAGPKRVQVATFDTRVKVRMLPGSAARSAAKLLRRMGYRLSDSGSFFVDDTTGPLRDDELERARRWGEELGRKATGAAKVA</sequence>
<dbReference type="Pfam" id="PF00258">
    <property type="entry name" value="Flavodoxin_1"/>
    <property type="match status" value="1"/>
</dbReference>
<dbReference type="InterPro" id="IPR008254">
    <property type="entry name" value="Flavodoxin/NO_synth"/>
</dbReference>
<name>A0AAU7T8F1_9ACTN</name>
<evidence type="ECO:0000259" key="1">
    <source>
        <dbReference type="PROSITE" id="PS50902"/>
    </source>
</evidence>
<gene>
    <name evidence="2" type="ORF">ABN611_30955</name>
</gene>
<evidence type="ECO:0000313" key="2">
    <source>
        <dbReference type="EMBL" id="XBV22975.1"/>
    </source>
</evidence>
<accession>A0AAU7T8F1</accession>
<dbReference type="InterPro" id="IPR029039">
    <property type="entry name" value="Flavoprotein-like_sf"/>
</dbReference>